<keyword evidence="13" id="KW-0106">Calcium</keyword>
<organism evidence="22 23">
    <name type="scientific">Polyodon spathula</name>
    <name type="common">North American paddlefish</name>
    <name type="synonym">Squalus spathula</name>
    <dbReference type="NCBI Taxonomy" id="7913"/>
    <lineage>
        <taxon>Eukaryota</taxon>
        <taxon>Metazoa</taxon>
        <taxon>Chordata</taxon>
        <taxon>Craniata</taxon>
        <taxon>Vertebrata</taxon>
        <taxon>Euteleostomi</taxon>
        <taxon>Actinopterygii</taxon>
        <taxon>Chondrostei</taxon>
        <taxon>Acipenseriformes</taxon>
        <taxon>Polyodontidae</taxon>
        <taxon>Polyodon</taxon>
    </lineage>
</organism>
<dbReference type="EC" id="3.4.24.7" evidence="19"/>
<evidence type="ECO:0000256" key="12">
    <source>
        <dbReference type="ARBA" id="ARBA00022833"/>
    </source>
</evidence>
<dbReference type="PIRSF" id="PIRSF001191">
    <property type="entry name" value="Peptidase_M10A_matrix"/>
    <property type="match status" value="1"/>
</dbReference>
<keyword evidence="17" id="KW-1015">Disulfide bond</keyword>
<evidence type="ECO:0000259" key="21">
    <source>
        <dbReference type="SMART" id="SM00235"/>
    </source>
</evidence>
<dbReference type="SMART" id="SM00235">
    <property type="entry name" value="ZnMc"/>
    <property type="match status" value="1"/>
</dbReference>
<feature type="repeat" description="Hemopexin" evidence="20">
    <location>
        <begin position="272"/>
        <end position="321"/>
    </location>
</feature>
<comment type="similarity">
    <text evidence="4">Belongs to the peptidase M10A family.</text>
</comment>
<dbReference type="InterPro" id="IPR036365">
    <property type="entry name" value="PGBD-like_sf"/>
</dbReference>
<feature type="non-terminal residue" evidence="22">
    <location>
        <position position="416"/>
    </location>
</feature>
<dbReference type="InterPro" id="IPR006026">
    <property type="entry name" value="Peptidase_Metallo"/>
</dbReference>
<evidence type="ECO:0000256" key="6">
    <source>
        <dbReference type="ARBA" id="ARBA00022530"/>
    </source>
</evidence>
<evidence type="ECO:0000256" key="5">
    <source>
        <dbReference type="ARBA" id="ARBA00022525"/>
    </source>
</evidence>
<evidence type="ECO:0000256" key="15">
    <source>
        <dbReference type="ARBA" id="ARBA00023105"/>
    </source>
</evidence>
<feature type="non-terminal residue" evidence="22">
    <location>
        <position position="1"/>
    </location>
</feature>
<evidence type="ECO:0000256" key="17">
    <source>
        <dbReference type="ARBA" id="ARBA00023157"/>
    </source>
</evidence>
<sequence>MDSQFSQKYLKHFYNLTSTQGPTARRRNVELMDKVKEMQKFFGLHMSGVMDSDTLKVMKKPRCGVPDVEQYATYPGGQKWTTNSLTYRIENYTPDMSISDVNKAIEKAFQVWSKVTPLKFTRLTSGTADIMISFAVRDHHDSYPFDGPEGTLAHAFAPAPDIGGDTHFDDDETFSVGSAGYNLFLVAAHEFGHALGLSHSQNPGALMYPIYSYTDTSNYALPLDDVQGIQSLYGKPTQTNVQEFIFTYYMLTLSLGPNPVPNPDPNTHPATPNACDPNLVLDAITSLRGETMYFKDRFFWRQIPQNRQVEQYTITSFWPELPSKIDAAYESQHIDRVFLFKGNVTMRANTETGSFCLKVPGTPLLSLIMLFSFFSYDDSTKKMDRGFPRLIEEDFTGIRGKVDAAIQIRGIINCNT</sequence>
<protein>
    <recommendedName>
        <fullName evidence="19">interstitial collagenase</fullName>
        <ecNumber evidence="19">3.4.24.7</ecNumber>
    </recommendedName>
</protein>
<keyword evidence="9" id="KW-0732">Signal</keyword>
<accession>A0ABS2YP40</accession>
<evidence type="ECO:0000256" key="13">
    <source>
        <dbReference type="ARBA" id="ARBA00022837"/>
    </source>
</evidence>
<evidence type="ECO:0000313" key="23">
    <source>
        <dbReference type="Proteomes" id="UP001166093"/>
    </source>
</evidence>
<dbReference type="InterPro" id="IPR000585">
    <property type="entry name" value="Hemopexin-like_dom"/>
</dbReference>
<dbReference type="Pfam" id="PF00045">
    <property type="entry name" value="Hemopexin"/>
    <property type="match status" value="1"/>
</dbReference>
<comment type="subcellular location">
    <subcellularLocation>
        <location evidence="3">Secreted</location>
        <location evidence="3">Extracellular space</location>
        <location evidence="3">Extracellular matrix</location>
    </subcellularLocation>
</comment>
<evidence type="ECO:0000256" key="18">
    <source>
        <dbReference type="ARBA" id="ARBA00036005"/>
    </source>
</evidence>
<dbReference type="Proteomes" id="UP001166093">
    <property type="component" value="Unassembled WGS sequence"/>
</dbReference>
<dbReference type="SUPFAM" id="SSF55486">
    <property type="entry name" value="Metalloproteases ('zincins'), catalytic domain"/>
    <property type="match status" value="1"/>
</dbReference>
<evidence type="ECO:0000256" key="8">
    <source>
        <dbReference type="ARBA" id="ARBA00022723"/>
    </source>
</evidence>
<dbReference type="InterPro" id="IPR036375">
    <property type="entry name" value="Hemopexin-like_dom_sf"/>
</dbReference>
<evidence type="ECO:0000256" key="19">
    <source>
        <dbReference type="ARBA" id="ARBA00038924"/>
    </source>
</evidence>
<dbReference type="InterPro" id="IPR002477">
    <property type="entry name" value="Peptidoglycan-bd-like"/>
</dbReference>
<keyword evidence="8" id="KW-0479">Metal-binding</keyword>
<keyword evidence="10" id="KW-0677">Repeat</keyword>
<comment type="cofactor">
    <cofactor evidence="2">
        <name>Zn(2+)</name>
        <dbReference type="ChEBI" id="CHEBI:29105"/>
    </cofactor>
</comment>
<dbReference type="PROSITE" id="PS51642">
    <property type="entry name" value="HEMOPEXIN_2"/>
    <property type="match status" value="2"/>
</dbReference>
<dbReference type="Pfam" id="PF01471">
    <property type="entry name" value="PG_binding_1"/>
    <property type="match status" value="1"/>
</dbReference>
<dbReference type="InterPro" id="IPR033739">
    <property type="entry name" value="M10A_MMP"/>
</dbReference>
<dbReference type="InterPro" id="IPR024079">
    <property type="entry name" value="MetalloPept_cat_dom_sf"/>
</dbReference>
<dbReference type="CDD" id="cd04278">
    <property type="entry name" value="ZnMc_MMP"/>
    <property type="match status" value="1"/>
</dbReference>
<reference evidence="22" key="1">
    <citation type="journal article" date="2021" name="Cell">
        <title>Tracing the genetic footprints of vertebrate landing in non-teleost ray-finned fishes.</title>
        <authorList>
            <person name="Bi X."/>
            <person name="Wang K."/>
            <person name="Yang L."/>
            <person name="Pan H."/>
            <person name="Jiang H."/>
            <person name="Wei Q."/>
            <person name="Fang M."/>
            <person name="Yu H."/>
            <person name="Zhu C."/>
            <person name="Cai Y."/>
            <person name="He Y."/>
            <person name="Gan X."/>
            <person name="Zeng H."/>
            <person name="Yu D."/>
            <person name="Zhu Y."/>
            <person name="Jiang H."/>
            <person name="Qiu Q."/>
            <person name="Yang H."/>
            <person name="Zhang Y.E."/>
            <person name="Wang W."/>
            <person name="Zhu M."/>
            <person name="He S."/>
            <person name="Zhang G."/>
        </authorList>
    </citation>
    <scope>NUCLEOTIDE SEQUENCE</scope>
    <source>
        <strain evidence="22">Pddl_001</strain>
    </source>
</reference>
<feature type="repeat" description="Hemopexin" evidence="20">
    <location>
        <begin position="322"/>
        <end position="398"/>
    </location>
</feature>
<dbReference type="CDD" id="cd00094">
    <property type="entry name" value="HX"/>
    <property type="match status" value="1"/>
</dbReference>
<dbReference type="InterPro" id="IPR021190">
    <property type="entry name" value="Pept_M10A"/>
</dbReference>
<evidence type="ECO:0000313" key="22">
    <source>
        <dbReference type="EMBL" id="MBN3287752.1"/>
    </source>
</evidence>
<dbReference type="SUPFAM" id="SSF50923">
    <property type="entry name" value="Hemopexin-like domain"/>
    <property type="match status" value="1"/>
</dbReference>
<proteinExistence type="inferred from homology"/>
<evidence type="ECO:0000256" key="9">
    <source>
        <dbReference type="ARBA" id="ARBA00022729"/>
    </source>
</evidence>
<dbReference type="Pfam" id="PF00413">
    <property type="entry name" value="Peptidase_M10"/>
    <property type="match status" value="1"/>
</dbReference>
<keyword evidence="7" id="KW-0645">Protease</keyword>
<evidence type="ECO:0000256" key="16">
    <source>
        <dbReference type="ARBA" id="ARBA00023145"/>
    </source>
</evidence>
<comment type="caution">
    <text evidence="22">The sequence shown here is derived from an EMBL/GenBank/DDBJ whole genome shotgun (WGS) entry which is preliminary data.</text>
</comment>
<name>A0ABS2YP40_POLSP</name>
<keyword evidence="5" id="KW-0964">Secreted</keyword>
<dbReference type="InterPro" id="IPR018487">
    <property type="entry name" value="Hemopexin-like_repeat"/>
</dbReference>
<evidence type="ECO:0000256" key="2">
    <source>
        <dbReference type="ARBA" id="ARBA00001947"/>
    </source>
</evidence>
<dbReference type="PROSITE" id="PS00024">
    <property type="entry name" value="HEMOPEXIN"/>
    <property type="match status" value="1"/>
</dbReference>
<evidence type="ECO:0000256" key="1">
    <source>
        <dbReference type="ARBA" id="ARBA00001913"/>
    </source>
</evidence>
<dbReference type="Gene3D" id="3.40.390.10">
    <property type="entry name" value="Collagenase (Catalytic Domain)"/>
    <property type="match status" value="1"/>
</dbReference>
<gene>
    <name evidence="22" type="primary">Mmp13_1</name>
    <name evidence="22" type="ORF">GTO93_0020317</name>
</gene>
<keyword evidence="14" id="KW-0482">Metalloprotease</keyword>
<evidence type="ECO:0000256" key="7">
    <source>
        <dbReference type="ARBA" id="ARBA00022670"/>
    </source>
</evidence>
<evidence type="ECO:0000256" key="14">
    <source>
        <dbReference type="ARBA" id="ARBA00023049"/>
    </source>
</evidence>
<keyword evidence="12" id="KW-0862">Zinc</keyword>
<evidence type="ECO:0000256" key="11">
    <source>
        <dbReference type="ARBA" id="ARBA00022801"/>
    </source>
</evidence>
<keyword evidence="11" id="KW-0378">Hydrolase</keyword>
<dbReference type="SUPFAM" id="SSF47090">
    <property type="entry name" value="PGBD-like"/>
    <property type="match status" value="1"/>
</dbReference>
<comment type="catalytic activity">
    <reaction evidence="18">
        <text>Cleavage of the triple helix of collagen at about three-quarters of the length of the molecule from the N-terminus, at 775-Gly-|-Ile-776 in the alpha1(I) chain. Cleaves synthetic substrates and alpha-macroglobulins at bonds where P1' is a hydrophobic residue.</text>
        <dbReference type="EC" id="3.4.24.7"/>
    </reaction>
</comment>
<keyword evidence="6" id="KW-0272">Extracellular matrix</keyword>
<dbReference type="PANTHER" id="PTHR10201:SF151">
    <property type="entry name" value="INTERSTITIAL COLLAGENASE"/>
    <property type="match status" value="1"/>
</dbReference>
<evidence type="ECO:0000256" key="20">
    <source>
        <dbReference type="PROSITE-ProRule" id="PRU01011"/>
    </source>
</evidence>
<dbReference type="InterPro" id="IPR021158">
    <property type="entry name" value="Pept_M10A_Zn_BS"/>
</dbReference>
<dbReference type="Gene3D" id="2.110.10.10">
    <property type="entry name" value="Hemopexin-like domain"/>
    <property type="match status" value="2"/>
</dbReference>
<keyword evidence="15" id="KW-0177">Collagen degradation</keyword>
<evidence type="ECO:0000256" key="4">
    <source>
        <dbReference type="ARBA" id="ARBA00010370"/>
    </source>
</evidence>
<dbReference type="PRINTS" id="PR00138">
    <property type="entry name" value="MATRIXIN"/>
</dbReference>
<keyword evidence="23" id="KW-1185">Reference proteome</keyword>
<evidence type="ECO:0000256" key="10">
    <source>
        <dbReference type="ARBA" id="ARBA00022737"/>
    </source>
</evidence>
<dbReference type="EMBL" id="JAAWVQ010168842">
    <property type="protein sequence ID" value="MBN3287752.1"/>
    <property type="molecule type" value="Genomic_DNA"/>
</dbReference>
<comment type="cofactor">
    <cofactor evidence="1">
        <name>Ca(2+)</name>
        <dbReference type="ChEBI" id="CHEBI:29108"/>
    </cofactor>
</comment>
<dbReference type="PROSITE" id="PS00546">
    <property type="entry name" value="CYSTEINE_SWITCH"/>
    <property type="match status" value="1"/>
</dbReference>
<dbReference type="SMART" id="SM00120">
    <property type="entry name" value="HX"/>
    <property type="match status" value="2"/>
</dbReference>
<feature type="domain" description="Peptidase metallopeptidase" evidence="21">
    <location>
        <begin position="76"/>
        <end position="235"/>
    </location>
</feature>
<dbReference type="PANTHER" id="PTHR10201">
    <property type="entry name" value="MATRIX METALLOPROTEINASE"/>
    <property type="match status" value="1"/>
</dbReference>
<evidence type="ECO:0000256" key="3">
    <source>
        <dbReference type="ARBA" id="ARBA00004498"/>
    </source>
</evidence>
<dbReference type="InterPro" id="IPR001818">
    <property type="entry name" value="Pept_M10_metallopeptidase"/>
</dbReference>
<dbReference type="InterPro" id="IPR018486">
    <property type="entry name" value="Hemopexin_CS"/>
</dbReference>
<keyword evidence="16" id="KW-0865">Zymogen</keyword>